<dbReference type="InterPro" id="IPR036890">
    <property type="entry name" value="HATPase_C_sf"/>
</dbReference>
<protein>
    <submittedName>
        <fullName evidence="1">ATP-binding protein</fullName>
    </submittedName>
</protein>
<dbReference type="RefSeq" id="WP_203025677.1">
    <property type="nucleotide sequence ID" value="NZ_JAFCXS010000011.1"/>
</dbReference>
<dbReference type="SUPFAM" id="SSF55874">
    <property type="entry name" value="ATPase domain of HSP90 chaperone/DNA topoisomerase II/histidine kinase"/>
    <property type="match status" value="1"/>
</dbReference>
<keyword evidence="1" id="KW-0067">ATP-binding</keyword>
<accession>A0ABS1Z8D6</accession>
<name>A0ABS1Z8D6_9GAMM</name>
<keyword evidence="2" id="KW-1185">Reference proteome</keyword>
<sequence length="370" mass="42331">MSKNQDAIQERIVRKRWQNELSRKGIFYSSYRPKKKNKSKRVIEHFTFPKNFSIYSADKDKSYQDTINIINAISRCSKNGLKKAHLDFSKTEFAKAAAILILYATIEQSINDGVNFKIISFPRDIKATRIIKRSGLELLCRDNVHKPKFDGEYIPVISGSSGQYRDDIVDFIQYKIYKNKMSAHTESIYGGAIHEAINNVAYHAYPNTHESIQKRWWVKCDLAGDQLFLALYDKGVGIPETVMNRSWYEEILKNAYPELKSKISEELTNQGIAKSEMLRYKVGLVSDAMKIAISMVGDFTGTKSSKHGQGSKSIKALVSENEQGKLWIYSNHGLYKLESDIVETVDLPKPMPGTLLQWNIEVKLDEHKND</sequence>
<dbReference type="GO" id="GO:0005524">
    <property type="term" value="F:ATP binding"/>
    <property type="evidence" value="ECO:0007669"/>
    <property type="project" value="UniProtKB-KW"/>
</dbReference>
<proteinExistence type="predicted"/>
<reference evidence="1 2" key="1">
    <citation type="submission" date="2021-01" db="EMBL/GenBank/DDBJ databases">
        <title>Complete genome sequence of Pantoea eucrina OB49, a heavy metal tolerant bacterium with PGPR potential isolated from wheat in Algeria.</title>
        <authorList>
            <person name="Lekired A."/>
            <person name="Ouzari I.H."/>
        </authorList>
    </citation>
    <scope>NUCLEOTIDE SEQUENCE [LARGE SCALE GENOMIC DNA]</scope>
    <source>
        <strain evidence="1 2">OB49</strain>
    </source>
</reference>
<keyword evidence="1" id="KW-0547">Nucleotide-binding</keyword>
<dbReference type="Proteomes" id="UP000809137">
    <property type="component" value="Unassembled WGS sequence"/>
</dbReference>
<organism evidence="1 2">
    <name type="scientific">Pantoea eucrina</name>
    <dbReference type="NCBI Taxonomy" id="472693"/>
    <lineage>
        <taxon>Bacteria</taxon>
        <taxon>Pseudomonadati</taxon>
        <taxon>Pseudomonadota</taxon>
        <taxon>Gammaproteobacteria</taxon>
        <taxon>Enterobacterales</taxon>
        <taxon>Erwiniaceae</taxon>
        <taxon>Pantoea</taxon>
    </lineage>
</organism>
<evidence type="ECO:0000313" key="2">
    <source>
        <dbReference type="Proteomes" id="UP000809137"/>
    </source>
</evidence>
<comment type="caution">
    <text evidence="1">The sequence shown here is derived from an EMBL/GenBank/DDBJ whole genome shotgun (WGS) entry which is preliminary data.</text>
</comment>
<dbReference type="EMBL" id="JAFCXS010000011">
    <property type="protein sequence ID" value="MBM0748532.1"/>
    <property type="molecule type" value="Genomic_DNA"/>
</dbReference>
<gene>
    <name evidence="1" type="ORF">JJB79_14110</name>
</gene>
<evidence type="ECO:0000313" key="1">
    <source>
        <dbReference type="EMBL" id="MBM0748532.1"/>
    </source>
</evidence>